<protein>
    <recommendedName>
        <fullName evidence="4">SH3 domain-containing protein</fullName>
    </recommendedName>
</protein>
<evidence type="ECO:0000313" key="3">
    <source>
        <dbReference type="Proteomes" id="UP000275910"/>
    </source>
</evidence>
<organism evidence="2 3">
    <name type="scientific">Lysobacter enzymogenes</name>
    <dbReference type="NCBI Taxonomy" id="69"/>
    <lineage>
        <taxon>Bacteria</taxon>
        <taxon>Pseudomonadati</taxon>
        <taxon>Pseudomonadota</taxon>
        <taxon>Gammaproteobacteria</taxon>
        <taxon>Lysobacterales</taxon>
        <taxon>Lysobacteraceae</taxon>
        <taxon>Lysobacter</taxon>
    </lineage>
</organism>
<dbReference type="AlphaFoldDB" id="A0A3N2RBS2"/>
<reference evidence="2 3" key="1">
    <citation type="submission" date="2018-10" db="EMBL/GenBank/DDBJ databases">
        <title>The genome of Lysobacter enzymogenes OH11.</title>
        <authorList>
            <person name="Liu F."/>
            <person name="Zhao Y."/>
            <person name="Qian G."/>
            <person name="Chen Y."/>
            <person name="Xu H."/>
        </authorList>
    </citation>
    <scope>NUCLEOTIDE SEQUENCE [LARGE SCALE GENOMIC DNA]</scope>
    <source>
        <strain evidence="2 3">OH11</strain>
    </source>
</reference>
<evidence type="ECO:0000313" key="2">
    <source>
        <dbReference type="EMBL" id="ROU04806.1"/>
    </source>
</evidence>
<sequence length="446" mass="46952">MPLFARSLPQTALLAAALAAATLATARFAHAGPADDEFAAAVAACKAAPKSGTRYVAVTGAFMRPVPRADGGVVARIPIAAAVTLECERDGWVRGTSELPQPSVGWIRADLLQAKAPTLASLNADYAAAAPDQRKTVAERIVALAPYQAPGHQLLIDTLNKAGDAEGARKAGEFRDRMFSPKPERLSGEPKLLFVVERGYAAPVARIGDDGRLQEADASTRYFPPLRGLYFFRRGGADGIAQVLDVALSDVTGEAHVRIAPATARSDEARGLATNFPATSAKPAADAAAPAAARKAAEEALRAGLRQQKAERAQIERALKAKPDHERDLGMELHTFEAGSAGPMAIATVVWNLPVAGPDQVETSVSASAILEGDGKGGYRVVASQGASSGGDMLESPRFFDRLDLDGDGVPELIFQVGQYEGVDYQIWSRKGGQWKKAYQGGYVGV</sequence>
<gene>
    <name evidence="2" type="ORF">D9T17_22055</name>
</gene>
<evidence type="ECO:0008006" key="4">
    <source>
        <dbReference type="Google" id="ProtNLM"/>
    </source>
</evidence>
<keyword evidence="1" id="KW-0732">Signal</keyword>
<accession>A0A3N2RBS2</accession>
<evidence type="ECO:0000256" key="1">
    <source>
        <dbReference type="SAM" id="SignalP"/>
    </source>
</evidence>
<dbReference type="Proteomes" id="UP000275910">
    <property type="component" value="Unassembled WGS sequence"/>
</dbReference>
<comment type="caution">
    <text evidence="2">The sequence shown here is derived from an EMBL/GenBank/DDBJ whole genome shotgun (WGS) entry which is preliminary data.</text>
</comment>
<feature type="signal peptide" evidence="1">
    <location>
        <begin position="1"/>
        <end position="31"/>
    </location>
</feature>
<dbReference type="RefSeq" id="WP_123649455.1">
    <property type="nucleotide sequence ID" value="NZ_RCTY01000055.1"/>
</dbReference>
<name>A0A3N2RBS2_LYSEN</name>
<feature type="chain" id="PRO_5018033415" description="SH3 domain-containing protein" evidence="1">
    <location>
        <begin position="32"/>
        <end position="446"/>
    </location>
</feature>
<dbReference type="EMBL" id="RCTY01000055">
    <property type="protein sequence ID" value="ROU04806.1"/>
    <property type="molecule type" value="Genomic_DNA"/>
</dbReference>
<proteinExistence type="predicted"/>